<evidence type="ECO:0000313" key="2">
    <source>
        <dbReference type="EMBL" id="GAA2134065.1"/>
    </source>
</evidence>
<reference evidence="2 3" key="1">
    <citation type="journal article" date="2019" name="Int. J. Syst. Evol. Microbiol.">
        <title>The Global Catalogue of Microorganisms (GCM) 10K type strain sequencing project: providing services to taxonomists for standard genome sequencing and annotation.</title>
        <authorList>
            <consortium name="The Broad Institute Genomics Platform"/>
            <consortium name="The Broad Institute Genome Sequencing Center for Infectious Disease"/>
            <person name="Wu L."/>
            <person name="Ma J."/>
        </authorList>
    </citation>
    <scope>NUCLEOTIDE SEQUENCE [LARGE SCALE GENOMIC DNA]</scope>
    <source>
        <strain evidence="2 3">JCM 16021</strain>
    </source>
</reference>
<dbReference type="InterPro" id="IPR029044">
    <property type="entry name" value="Nucleotide-diphossugar_trans"/>
</dbReference>
<evidence type="ECO:0000256" key="1">
    <source>
        <dbReference type="SAM" id="MobiDB-lite"/>
    </source>
</evidence>
<sequence>MTVSTGSTTEGSSTNVEGREDFRVSWPWEQPGRRLKPGTTSVLRVKNEARSLPWVLPPLFRATQAVVLVDNQSDDGTPEVARQVAREHGFEDLLRVFEYPFDVSRCGPEHLGTRADSVHSLVYFYNWSFAHVETAYSLKWDGDMVLTEDAEGLIHDLSWQLPGKDVIVRVPRHSLYVESDRVAYLDLGLPNVEAYGYPMGPAYTHVKAFEWELRAYPEDVEFVRLPDGASLELKWLDSDEFAHWTAPEAFADNFRTARKRREYELFTALGRGEWADLERQGFAHVHRIESPDGQHVIDHVTREWLPHADRDVFYAHRPGEKEASQT</sequence>
<name>A0ABN2YYK0_9ACTN</name>
<accession>A0ABN2YYK0</accession>
<evidence type="ECO:0000313" key="3">
    <source>
        <dbReference type="Proteomes" id="UP001500575"/>
    </source>
</evidence>
<evidence type="ECO:0008006" key="4">
    <source>
        <dbReference type="Google" id="ProtNLM"/>
    </source>
</evidence>
<comment type="caution">
    <text evidence="2">The sequence shown here is derived from an EMBL/GenBank/DDBJ whole genome shotgun (WGS) entry which is preliminary data.</text>
</comment>
<dbReference type="EMBL" id="BAAAQQ010000014">
    <property type="protein sequence ID" value="GAA2134065.1"/>
    <property type="molecule type" value="Genomic_DNA"/>
</dbReference>
<keyword evidence="3" id="KW-1185">Reference proteome</keyword>
<organism evidence="2 3">
    <name type="scientific">Nocardioides bigeumensis</name>
    <dbReference type="NCBI Taxonomy" id="433657"/>
    <lineage>
        <taxon>Bacteria</taxon>
        <taxon>Bacillati</taxon>
        <taxon>Actinomycetota</taxon>
        <taxon>Actinomycetes</taxon>
        <taxon>Propionibacteriales</taxon>
        <taxon>Nocardioidaceae</taxon>
        <taxon>Nocardioides</taxon>
    </lineage>
</organism>
<gene>
    <name evidence="2" type="ORF">GCM10009843_40150</name>
</gene>
<dbReference type="Proteomes" id="UP001500575">
    <property type="component" value="Unassembled WGS sequence"/>
</dbReference>
<feature type="compositionally biased region" description="Low complexity" evidence="1">
    <location>
        <begin position="1"/>
        <end position="16"/>
    </location>
</feature>
<feature type="region of interest" description="Disordered" evidence="1">
    <location>
        <begin position="1"/>
        <end position="23"/>
    </location>
</feature>
<protein>
    <recommendedName>
        <fullName evidence="4">Glycosyl transferase family 2</fullName>
    </recommendedName>
</protein>
<dbReference type="RefSeq" id="WP_344305644.1">
    <property type="nucleotide sequence ID" value="NZ_BAAAQQ010000014.1"/>
</dbReference>
<dbReference type="SUPFAM" id="SSF53448">
    <property type="entry name" value="Nucleotide-diphospho-sugar transferases"/>
    <property type="match status" value="1"/>
</dbReference>
<proteinExistence type="predicted"/>